<keyword evidence="4" id="KW-1185">Reference proteome</keyword>
<dbReference type="Gene3D" id="2.60.40.2130">
    <property type="entry name" value="F-spondin domain"/>
    <property type="match status" value="1"/>
</dbReference>
<protein>
    <submittedName>
        <fullName evidence="3">Spondin domain-containing protein</fullName>
    </submittedName>
</protein>
<reference evidence="3" key="1">
    <citation type="submission" date="2021-03" db="EMBL/GenBank/DDBJ databases">
        <title>Acanthopleuribacteraceae sp. M133.</title>
        <authorList>
            <person name="Wang G."/>
        </authorList>
    </citation>
    <scope>NUCLEOTIDE SEQUENCE</scope>
    <source>
        <strain evidence="3">M133</strain>
    </source>
</reference>
<proteinExistence type="predicted"/>
<evidence type="ECO:0000313" key="3">
    <source>
        <dbReference type="EMBL" id="QTD47894.1"/>
    </source>
</evidence>
<sequence>MIRKSQMILSIAVFSLFSLVGVAQDELPGTKYRVTITNVTKAQIFSPPVATVHYRDIQLFQLGQPASGTLAEMAEEGNAAPLAEEWAAHDSVYDVQVSEGPVMPGASITLEVTAAGRFNYISVAGMLVTTNDAFFAATLRRPNDQFLKTGFSSVVYSDAHAYDAGTEFNSESCDYIPGPPCGNGGAHDPTEAEGYVYVHNGVHGIGDIAVENYDWRGPVARITVERVD</sequence>
<dbReference type="RefSeq" id="WP_237377561.1">
    <property type="nucleotide sequence ID" value="NZ_CP071793.1"/>
</dbReference>
<dbReference type="KEGG" id="scor:J3U87_20100"/>
<feature type="chain" id="PRO_5035178139" evidence="1">
    <location>
        <begin position="24"/>
        <end position="228"/>
    </location>
</feature>
<evidence type="ECO:0000259" key="2">
    <source>
        <dbReference type="Pfam" id="PF06468"/>
    </source>
</evidence>
<dbReference type="InterPro" id="IPR009465">
    <property type="entry name" value="Spondin_N"/>
</dbReference>
<evidence type="ECO:0000256" key="1">
    <source>
        <dbReference type="SAM" id="SignalP"/>
    </source>
</evidence>
<organism evidence="3 4">
    <name type="scientific">Sulfidibacter corallicola</name>
    <dbReference type="NCBI Taxonomy" id="2818388"/>
    <lineage>
        <taxon>Bacteria</taxon>
        <taxon>Pseudomonadati</taxon>
        <taxon>Acidobacteriota</taxon>
        <taxon>Holophagae</taxon>
        <taxon>Acanthopleuribacterales</taxon>
        <taxon>Acanthopleuribacteraceae</taxon>
        <taxon>Sulfidibacter</taxon>
    </lineage>
</organism>
<accession>A0A8A4TFA9</accession>
<evidence type="ECO:0000313" key="4">
    <source>
        <dbReference type="Proteomes" id="UP000663929"/>
    </source>
</evidence>
<name>A0A8A4TFA9_SULCO</name>
<dbReference type="InterPro" id="IPR038678">
    <property type="entry name" value="Spondin_N_sf"/>
</dbReference>
<dbReference type="EMBL" id="CP071793">
    <property type="protein sequence ID" value="QTD47894.1"/>
    <property type="molecule type" value="Genomic_DNA"/>
</dbReference>
<feature type="signal peptide" evidence="1">
    <location>
        <begin position="1"/>
        <end position="23"/>
    </location>
</feature>
<feature type="domain" description="Spondin" evidence="2">
    <location>
        <begin position="44"/>
        <end position="135"/>
    </location>
</feature>
<keyword evidence="1" id="KW-0732">Signal</keyword>
<dbReference type="Proteomes" id="UP000663929">
    <property type="component" value="Chromosome"/>
</dbReference>
<dbReference type="Pfam" id="PF06468">
    <property type="entry name" value="Spond_N"/>
    <property type="match status" value="1"/>
</dbReference>
<gene>
    <name evidence="3" type="ORF">J3U87_20100</name>
</gene>
<dbReference type="AlphaFoldDB" id="A0A8A4TFA9"/>
<dbReference type="NCBIfam" id="NF038123">
    <property type="entry name" value="NF038123_dom"/>
    <property type="match status" value="1"/>
</dbReference>